<accession>A0ABN6RM50</accession>
<keyword evidence="1" id="KW-0472">Membrane</keyword>
<dbReference type="RefSeq" id="WP_264777897.1">
    <property type="nucleotide sequence ID" value="NZ_AP026561.1"/>
</dbReference>
<feature type="transmembrane region" description="Helical" evidence="1">
    <location>
        <begin position="89"/>
        <end position="110"/>
    </location>
</feature>
<protein>
    <submittedName>
        <fullName evidence="2">Uncharacterized protein</fullName>
    </submittedName>
</protein>
<gene>
    <name evidence="2" type="ORF">DAETH_33850</name>
</gene>
<keyword evidence="2" id="KW-0614">Plasmid</keyword>
<feature type="transmembrane region" description="Helical" evidence="1">
    <location>
        <begin position="58"/>
        <end position="77"/>
    </location>
</feature>
<name>A0ABN6RM50_9DEIO</name>
<reference evidence="2" key="1">
    <citation type="submission" date="2022-07" db="EMBL/GenBank/DDBJ databases">
        <title>Complete Genome Sequence of the Radioresistant Bacterium Deinococcus aetherius ST0316, Isolated from the Air Dust collected in Lower Stratosphere above Japan.</title>
        <authorList>
            <person name="Satoh K."/>
            <person name="Hagiwara K."/>
            <person name="Katsumata K."/>
            <person name="Kubo A."/>
            <person name="Yokobori S."/>
            <person name="Yamagishi A."/>
            <person name="Oono Y."/>
            <person name="Narumi I."/>
        </authorList>
    </citation>
    <scope>NUCLEOTIDE SEQUENCE</scope>
    <source>
        <strain evidence="2">ST0316</strain>
        <plasmid evidence="2">pDAETH-1</plasmid>
    </source>
</reference>
<geneLocation type="plasmid" evidence="2 3">
    <name>pDAETH-1</name>
</geneLocation>
<evidence type="ECO:0000313" key="3">
    <source>
        <dbReference type="Proteomes" id="UP001064971"/>
    </source>
</evidence>
<keyword evidence="1" id="KW-1133">Transmembrane helix</keyword>
<evidence type="ECO:0000313" key="2">
    <source>
        <dbReference type="EMBL" id="BDP43416.1"/>
    </source>
</evidence>
<sequence length="117" mass="12222">MDQRVTTNSAGRTLAWVLRGLGALPLLAYPLVLPASLMTLGTSDPNSPPAALVAVKQAFCWGSLAYPLVYVGGLALAERAAGRGGARGNVTWSALPLLYMLGLGVLFQAWGALDRAR</sequence>
<organism evidence="2 3">
    <name type="scientific">Deinococcus aetherius</name>
    <dbReference type="NCBI Taxonomy" id="200252"/>
    <lineage>
        <taxon>Bacteria</taxon>
        <taxon>Thermotogati</taxon>
        <taxon>Deinococcota</taxon>
        <taxon>Deinococci</taxon>
        <taxon>Deinococcales</taxon>
        <taxon>Deinococcaceae</taxon>
        <taxon>Deinococcus</taxon>
    </lineage>
</organism>
<feature type="transmembrane region" description="Helical" evidence="1">
    <location>
        <begin position="16"/>
        <end position="38"/>
    </location>
</feature>
<dbReference type="Proteomes" id="UP001064971">
    <property type="component" value="Plasmid pDAETH-1"/>
</dbReference>
<proteinExistence type="predicted"/>
<keyword evidence="1" id="KW-0812">Transmembrane</keyword>
<evidence type="ECO:0000256" key="1">
    <source>
        <dbReference type="SAM" id="Phobius"/>
    </source>
</evidence>
<dbReference type="EMBL" id="AP026561">
    <property type="protein sequence ID" value="BDP43416.1"/>
    <property type="molecule type" value="Genomic_DNA"/>
</dbReference>
<keyword evidence="3" id="KW-1185">Reference proteome</keyword>